<organism evidence="1 2">
    <name type="scientific">Linum tenue</name>
    <dbReference type="NCBI Taxonomy" id="586396"/>
    <lineage>
        <taxon>Eukaryota</taxon>
        <taxon>Viridiplantae</taxon>
        <taxon>Streptophyta</taxon>
        <taxon>Embryophyta</taxon>
        <taxon>Tracheophyta</taxon>
        <taxon>Spermatophyta</taxon>
        <taxon>Magnoliopsida</taxon>
        <taxon>eudicotyledons</taxon>
        <taxon>Gunneridae</taxon>
        <taxon>Pentapetalae</taxon>
        <taxon>rosids</taxon>
        <taxon>fabids</taxon>
        <taxon>Malpighiales</taxon>
        <taxon>Linaceae</taxon>
        <taxon>Linum</taxon>
    </lineage>
</organism>
<dbReference type="EMBL" id="CAMGYJ010000003">
    <property type="protein sequence ID" value="CAI0388866.1"/>
    <property type="molecule type" value="Genomic_DNA"/>
</dbReference>
<keyword evidence="2" id="KW-1185">Reference proteome</keyword>
<evidence type="ECO:0000313" key="1">
    <source>
        <dbReference type="EMBL" id="CAI0388866.1"/>
    </source>
</evidence>
<sequence length="85" mass="9063">MAGELAASSAAGGIVESCFASSGNLHHYKCALPFPSKILSSQHLYLLPATAFPSPCANSDSQLHQWRRSRSESTVSEELGAWSPE</sequence>
<proteinExistence type="predicted"/>
<evidence type="ECO:0000313" key="2">
    <source>
        <dbReference type="Proteomes" id="UP001154282"/>
    </source>
</evidence>
<accession>A0AAV0HU94</accession>
<name>A0AAV0HU94_9ROSI</name>
<gene>
    <name evidence="1" type="ORF">LITE_LOCUS6008</name>
</gene>
<dbReference type="Proteomes" id="UP001154282">
    <property type="component" value="Unassembled WGS sequence"/>
</dbReference>
<protein>
    <submittedName>
        <fullName evidence="1">Uncharacterized protein</fullName>
    </submittedName>
</protein>
<reference evidence="1" key="1">
    <citation type="submission" date="2022-08" db="EMBL/GenBank/DDBJ databases">
        <authorList>
            <person name="Gutierrez-Valencia J."/>
        </authorList>
    </citation>
    <scope>NUCLEOTIDE SEQUENCE</scope>
</reference>
<dbReference type="AlphaFoldDB" id="A0AAV0HU94"/>
<comment type="caution">
    <text evidence="1">The sequence shown here is derived from an EMBL/GenBank/DDBJ whole genome shotgun (WGS) entry which is preliminary data.</text>
</comment>